<keyword evidence="3" id="KW-1185">Reference proteome</keyword>
<feature type="domain" description="Methyltransferase type 11" evidence="1">
    <location>
        <begin position="43"/>
        <end position="137"/>
    </location>
</feature>
<dbReference type="Proteomes" id="UP000326944">
    <property type="component" value="Chromosome"/>
</dbReference>
<gene>
    <name evidence="2" type="ORF">FJR48_00180</name>
</gene>
<name>A0A5P8NXR2_9BACT</name>
<dbReference type="GO" id="GO:0032259">
    <property type="term" value="P:methylation"/>
    <property type="evidence" value="ECO:0007669"/>
    <property type="project" value="UniProtKB-KW"/>
</dbReference>
<accession>A0A5P8NXR2</accession>
<keyword evidence="2" id="KW-0808">Transferase</keyword>
<dbReference type="CDD" id="cd02440">
    <property type="entry name" value="AdoMet_MTases"/>
    <property type="match status" value="1"/>
</dbReference>
<proteinExistence type="predicted"/>
<evidence type="ECO:0000313" key="2">
    <source>
        <dbReference type="EMBL" id="QFR48225.1"/>
    </source>
</evidence>
<dbReference type="KEGG" id="sulg:FJR48_00180"/>
<dbReference type="OrthoDB" id="5323359at2"/>
<sequence>MKISQEFSKYAKSYGTYNIIQNKVIKHLLSKLPRDKKMPLNILDLGCGSGSLCKKINWKYKHFIGVDFASGMLELHPKSKKIECIYGNFNDDTLFENLITYNYDFVFSASALQWAEDLDKVFKNIKTLDAPVGLAIFTAGTFKTLNKTAGLKSILRDAQEVNKLQKKYFDADFEVINYKLEFENTREMFRYIKKSGVSASRKVLNYKQTKNLVNNYPLNYLEFEVVFISSKGI</sequence>
<dbReference type="AlphaFoldDB" id="A0A5P8NXR2"/>
<dbReference type="InterPro" id="IPR013216">
    <property type="entry name" value="Methyltransf_11"/>
</dbReference>
<dbReference type="SUPFAM" id="SSF53335">
    <property type="entry name" value="S-adenosyl-L-methionine-dependent methyltransferases"/>
    <property type="match status" value="1"/>
</dbReference>
<dbReference type="PANTHER" id="PTHR43861:SF1">
    <property type="entry name" value="TRANS-ACONITATE 2-METHYLTRANSFERASE"/>
    <property type="match status" value="1"/>
</dbReference>
<evidence type="ECO:0000259" key="1">
    <source>
        <dbReference type="Pfam" id="PF08241"/>
    </source>
</evidence>
<dbReference type="InterPro" id="IPR029063">
    <property type="entry name" value="SAM-dependent_MTases_sf"/>
</dbReference>
<dbReference type="EMBL" id="CP043617">
    <property type="protein sequence ID" value="QFR48225.1"/>
    <property type="molecule type" value="Genomic_DNA"/>
</dbReference>
<evidence type="ECO:0000313" key="3">
    <source>
        <dbReference type="Proteomes" id="UP000326944"/>
    </source>
</evidence>
<organism evidence="2 3">
    <name type="scientific">Sulfurimonas lithotrophica</name>
    <dbReference type="NCBI Taxonomy" id="2590022"/>
    <lineage>
        <taxon>Bacteria</taxon>
        <taxon>Pseudomonadati</taxon>
        <taxon>Campylobacterota</taxon>
        <taxon>Epsilonproteobacteria</taxon>
        <taxon>Campylobacterales</taxon>
        <taxon>Sulfurimonadaceae</taxon>
        <taxon>Sulfurimonas</taxon>
    </lineage>
</organism>
<dbReference type="Gene3D" id="3.40.50.150">
    <property type="entry name" value="Vaccinia Virus protein VP39"/>
    <property type="match status" value="1"/>
</dbReference>
<dbReference type="PANTHER" id="PTHR43861">
    <property type="entry name" value="TRANS-ACONITATE 2-METHYLTRANSFERASE-RELATED"/>
    <property type="match status" value="1"/>
</dbReference>
<dbReference type="RefSeq" id="WP_152306168.1">
    <property type="nucleotide sequence ID" value="NZ_CP043617.1"/>
</dbReference>
<dbReference type="Pfam" id="PF08241">
    <property type="entry name" value="Methyltransf_11"/>
    <property type="match status" value="1"/>
</dbReference>
<reference evidence="2 3" key="1">
    <citation type="submission" date="2019-09" db="EMBL/GenBank/DDBJ databases">
        <title>Sulfurimonas gotlandica sp. nov., a chemoautotrophic and psychrotolerant epsilonproteobacterium isolated from a pelagic redoxcline, and an emended description of the genus Sulfurimonas.</title>
        <authorList>
            <person name="Wang S."/>
            <person name="Jiang L."/>
            <person name="Shao S."/>
        </authorList>
    </citation>
    <scope>NUCLEOTIDE SEQUENCE [LARGE SCALE GENOMIC DNA]</scope>
    <source>
        <strain evidence="2 3">GYSZ_1</strain>
    </source>
</reference>
<dbReference type="GO" id="GO:0008757">
    <property type="term" value="F:S-adenosylmethionine-dependent methyltransferase activity"/>
    <property type="evidence" value="ECO:0007669"/>
    <property type="project" value="InterPro"/>
</dbReference>
<keyword evidence="2" id="KW-0489">Methyltransferase</keyword>
<protein>
    <submittedName>
        <fullName evidence="2">Methyltransferase domain-containing protein</fullName>
    </submittedName>
</protein>